<organism evidence="1 2">
    <name type="scientific">Mortierella isabellina</name>
    <name type="common">Filamentous fungus</name>
    <name type="synonym">Umbelopsis isabellina</name>
    <dbReference type="NCBI Taxonomy" id="91625"/>
    <lineage>
        <taxon>Eukaryota</taxon>
        <taxon>Fungi</taxon>
        <taxon>Fungi incertae sedis</taxon>
        <taxon>Mucoromycota</taxon>
        <taxon>Mucoromycotina</taxon>
        <taxon>Umbelopsidomycetes</taxon>
        <taxon>Umbelopsidales</taxon>
        <taxon>Umbelopsidaceae</taxon>
        <taxon>Umbelopsis</taxon>
    </lineage>
</organism>
<accession>A0A8H7Q3T8</accession>
<dbReference type="OrthoDB" id="5522061at2759"/>
<keyword evidence="2" id="KW-1185">Reference proteome</keyword>
<dbReference type="Proteomes" id="UP000654370">
    <property type="component" value="Unassembled WGS sequence"/>
</dbReference>
<dbReference type="SUPFAM" id="SSF141000">
    <property type="entry name" value="Glu-tRNAGln amidotransferase C subunit"/>
    <property type="match status" value="1"/>
</dbReference>
<evidence type="ECO:0000313" key="1">
    <source>
        <dbReference type="EMBL" id="KAG2184800.1"/>
    </source>
</evidence>
<sequence>MSALRRFALLQCRTYSSSRLVETTTYGLPKEPTWSVKTLTQVPKDQEATEEITIEQMSHLHKLAQLKMPEQPKQIQQLKEDINHIAHFIKHVKNASIPSDTEPLAGLWQDHVSQTLRPDEPIFTEEHARGRELLTHAKTTSGNFYVAKSTLPSHEE</sequence>
<evidence type="ECO:0000313" key="2">
    <source>
        <dbReference type="Proteomes" id="UP000654370"/>
    </source>
</evidence>
<name>A0A8H7Q3T8_MORIS</name>
<reference evidence="1" key="1">
    <citation type="submission" date="2020-12" db="EMBL/GenBank/DDBJ databases">
        <title>Metabolic potential, ecology and presence of endohyphal bacteria is reflected in genomic diversity of Mucoromycotina.</title>
        <authorList>
            <person name="Muszewska A."/>
            <person name="Okrasinska A."/>
            <person name="Steczkiewicz K."/>
            <person name="Drgas O."/>
            <person name="Orlowska M."/>
            <person name="Perlinska-Lenart U."/>
            <person name="Aleksandrzak-Piekarczyk T."/>
            <person name="Szatraj K."/>
            <person name="Zielenkiewicz U."/>
            <person name="Pilsyk S."/>
            <person name="Malc E."/>
            <person name="Mieczkowski P."/>
            <person name="Kruszewska J.S."/>
            <person name="Biernat P."/>
            <person name="Pawlowska J."/>
        </authorList>
    </citation>
    <scope>NUCLEOTIDE SEQUENCE</scope>
    <source>
        <strain evidence="1">WA0000067209</strain>
    </source>
</reference>
<dbReference type="EMBL" id="JAEPQZ010000002">
    <property type="protein sequence ID" value="KAG2184800.1"/>
    <property type="molecule type" value="Genomic_DNA"/>
</dbReference>
<protein>
    <recommendedName>
        <fullName evidence="3">Glutamyl-tRNA(Gln) amidotransferase subunit F, mitochondrial</fullName>
    </recommendedName>
</protein>
<evidence type="ECO:0008006" key="3">
    <source>
        <dbReference type="Google" id="ProtNLM"/>
    </source>
</evidence>
<proteinExistence type="predicted"/>
<comment type="caution">
    <text evidence="1">The sequence shown here is derived from an EMBL/GenBank/DDBJ whole genome shotgun (WGS) entry which is preliminary data.</text>
</comment>
<dbReference type="GO" id="GO:0006450">
    <property type="term" value="P:regulation of translational fidelity"/>
    <property type="evidence" value="ECO:0007669"/>
    <property type="project" value="InterPro"/>
</dbReference>
<gene>
    <name evidence="1" type="ORF">INT43_000713</name>
</gene>
<dbReference type="AlphaFoldDB" id="A0A8H7Q3T8"/>
<dbReference type="InterPro" id="IPR036113">
    <property type="entry name" value="Asp/Glu-ADT_sf_sub_c"/>
</dbReference>